<dbReference type="GO" id="GO:1904680">
    <property type="term" value="F:peptide transmembrane transporter activity"/>
    <property type="evidence" value="ECO:0007669"/>
    <property type="project" value="TreeGrafter"/>
</dbReference>
<comment type="caution">
    <text evidence="3">The sequence shown here is derived from an EMBL/GenBank/DDBJ whole genome shotgun (WGS) entry which is preliminary data.</text>
</comment>
<dbReference type="SUPFAM" id="SSF53850">
    <property type="entry name" value="Periplasmic binding protein-like II"/>
    <property type="match status" value="1"/>
</dbReference>
<sequence length="523" mass="58177">MAAREWRGRENRTRAYKGIHIMKVLLRIASVLAAACLSLAAGPMAHAAPKTELVATINSNVNFLYPGRGVAAEDYNFGMLVYNGLVGIDEKLQLVPELATSWSSDAAARVWTFKLRQGVKFSDGKPFVAADVTHTFALLADPALASRARSTTEMVDHIETPDDHTVKFVLKEPYGAWPNMLIERQLKIVPDGHSAEDLMKKPVGTGPFMLESYTPGDRLVVKKNPNYWEPGLPKLDKVTLRIMPEDAAKVAALSAGDVDILWNAPLESIKELKAIPNVVVDEAPTSTWDGFVMNNQVKPFNDVRVRRAFELAVDKKQLVEFALFGAGAPTHTPVPPNSPAFNKDISFTPDPDGARKLLAEAGYPKGFSITLNVPVGRPTRERAAVALQQMLKQIGVTVKLERVPYSRWGATIAGKSPFYMDGYLARPTLDTAIYPWYHSTGSWNNQMWHFKSERIDAVLDKARLETDPDKQNALYKTFQQYAVEDVPGVVMYTINFVTAYTSSLKGYHTHPYSWMDLRSAYFE</sequence>
<dbReference type="PIRSF" id="PIRSF002741">
    <property type="entry name" value="MppA"/>
    <property type="match status" value="1"/>
</dbReference>
<name>A0A261SDB2_9BORD</name>
<dbReference type="Pfam" id="PF00496">
    <property type="entry name" value="SBP_bac_5"/>
    <property type="match status" value="1"/>
</dbReference>
<protein>
    <recommendedName>
        <fullName evidence="2">Solute-binding protein family 5 domain-containing protein</fullName>
    </recommendedName>
</protein>
<dbReference type="PANTHER" id="PTHR30290">
    <property type="entry name" value="PERIPLASMIC BINDING COMPONENT OF ABC TRANSPORTER"/>
    <property type="match status" value="1"/>
</dbReference>
<reference evidence="4" key="1">
    <citation type="submission" date="2017-05" db="EMBL/GenBank/DDBJ databases">
        <title>Complete and WGS of Bordetella genogroups.</title>
        <authorList>
            <person name="Spilker T."/>
            <person name="Lipuma J."/>
        </authorList>
    </citation>
    <scope>NUCLEOTIDE SEQUENCE [LARGE SCALE GENOMIC DNA]</scope>
    <source>
        <strain evidence="4">AU16122</strain>
    </source>
</reference>
<evidence type="ECO:0000256" key="1">
    <source>
        <dbReference type="SAM" id="SignalP"/>
    </source>
</evidence>
<dbReference type="OrthoDB" id="9801799at2"/>
<dbReference type="GO" id="GO:0043190">
    <property type="term" value="C:ATP-binding cassette (ABC) transporter complex"/>
    <property type="evidence" value="ECO:0007669"/>
    <property type="project" value="InterPro"/>
</dbReference>
<dbReference type="EMBL" id="NEVM01000002">
    <property type="protein sequence ID" value="OZI34790.1"/>
    <property type="molecule type" value="Genomic_DNA"/>
</dbReference>
<organism evidence="3 4">
    <name type="scientific">Bordetella genomosp. 10</name>
    <dbReference type="NCBI Taxonomy" id="1416804"/>
    <lineage>
        <taxon>Bacteria</taxon>
        <taxon>Pseudomonadati</taxon>
        <taxon>Pseudomonadota</taxon>
        <taxon>Betaproteobacteria</taxon>
        <taxon>Burkholderiales</taxon>
        <taxon>Alcaligenaceae</taxon>
        <taxon>Bordetella</taxon>
    </lineage>
</organism>
<dbReference type="InterPro" id="IPR039424">
    <property type="entry name" value="SBP_5"/>
</dbReference>
<dbReference type="Proteomes" id="UP000216020">
    <property type="component" value="Unassembled WGS sequence"/>
</dbReference>
<feature type="domain" description="Solute-binding protein family 5" evidence="2">
    <location>
        <begin position="94"/>
        <end position="442"/>
    </location>
</feature>
<gene>
    <name evidence="3" type="ORF">CAL29_15085</name>
</gene>
<dbReference type="GO" id="GO:0015833">
    <property type="term" value="P:peptide transport"/>
    <property type="evidence" value="ECO:0007669"/>
    <property type="project" value="TreeGrafter"/>
</dbReference>
<evidence type="ECO:0000259" key="2">
    <source>
        <dbReference type="Pfam" id="PF00496"/>
    </source>
</evidence>
<keyword evidence="4" id="KW-1185">Reference proteome</keyword>
<dbReference type="GO" id="GO:0030288">
    <property type="term" value="C:outer membrane-bounded periplasmic space"/>
    <property type="evidence" value="ECO:0007669"/>
    <property type="project" value="UniProtKB-ARBA"/>
</dbReference>
<dbReference type="InterPro" id="IPR030678">
    <property type="entry name" value="Peptide/Ni-bd"/>
</dbReference>
<keyword evidence="1" id="KW-0732">Signal</keyword>
<feature type="signal peptide" evidence="1">
    <location>
        <begin position="1"/>
        <end position="47"/>
    </location>
</feature>
<dbReference type="Gene3D" id="3.90.76.10">
    <property type="entry name" value="Dipeptide-binding Protein, Domain 1"/>
    <property type="match status" value="1"/>
</dbReference>
<feature type="chain" id="PRO_5013147918" description="Solute-binding protein family 5 domain-containing protein" evidence="1">
    <location>
        <begin position="48"/>
        <end position="523"/>
    </location>
</feature>
<dbReference type="CDD" id="cd08503">
    <property type="entry name" value="PBP2_NikA_DppA_OppA_like_17"/>
    <property type="match status" value="1"/>
</dbReference>
<dbReference type="AlphaFoldDB" id="A0A261SDB2"/>
<accession>A0A261SDB2</accession>
<dbReference type="InterPro" id="IPR000914">
    <property type="entry name" value="SBP_5_dom"/>
</dbReference>
<evidence type="ECO:0000313" key="3">
    <source>
        <dbReference type="EMBL" id="OZI34790.1"/>
    </source>
</evidence>
<dbReference type="Gene3D" id="3.10.105.10">
    <property type="entry name" value="Dipeptide-binding Protein, Domain 3"/>
    <property type="match status" value="1"/>
</dbReference>
<proteinExistence type="predicted"/>
<dbReference type="Gene3D" id="3.40.190.10">
    <property type="entry name" value="Periplasmic binding protein-like II"/>
    <property type="match status" value="1"/>
</dbReference>
<evidence type="ECO:0000313" key="4">
    <source>
        <dbReference type="Proteomes" id="UP000216020"/>
    </source>
</evidence>